<dbReference type="InterPro" id="IPR042321">
    <property type="entry name" value="Ima1"/>
</dbReference>
<feature type="transmembrane region" description="Helical" evidence="7">
    <location>
        <begin position="187"/>
        <end position="205"/>
    </location>
</feature>
<dbReference type="GO" id="GO:0044732">
    <property type="term" value="C:mitotic spindle pole body"/>
    <property type="evidence" value="ECO:0007669"/>
    <property type="project" value="TreeGrafter"/>
</dbReference>
<sequence length="512" mass="58085">MPDLFRRYSNIQCFFCHSPLPLPKNPRSFRCSTCGCWNRYDDKGEILSDEPAMHDEHLNSRSFAKRAASPSKDRLPTSYGPGPFCHNCQTNQMLLVNLLSNYLPPPESPDYERRLEMLPAYRESLHLRYPPVCENCLPLVEEEIQKKDQMARTKALGAWLKDSKGKERQRRVSGAVKGREKITVEILFWRLRGFLWISTVVLSIVGNSRAALGHPISGRLWSIHAVLPLFILISLLWTAWDPTYLSFRNAQLQGRDIRIHGKSKYIIFQLIVWLSRFITSVALSLCWFNPQLDYLHFIDPASFRNRTYFTTMLLIEIITFTSSCLVLRVQQPPAIRLLNTSTHQGPSSRSATPNPGTRAGTPSFLSNKEPDLLASLSLSSKPVITSSNPVFGLPSLLSPSNIPTSAPHEDNEDGMDWTPTSMDAARYNSGVGRNTDEVASWLRPQQFFAPEKPTGLEGLFERTKLEDDAMKVDVSEQQRNIQFYVGSNMWYLVCLTLLVVPSVGVAYTLLYH</sequence>
<evidence type="ECO:0000256" key="5">
    <source>
        <dbReference type="ARBA" id="ARBA00023242"/>
    </source>
</evidence>
<dbReference type="GO" id="GO:0071765">
    <property type="term" value="P:nuclear inner membrane organization"/>
    <property type="evidence" value="ECO:0007669"/>
    <property type="project" value="InterPro"/>
</dbReference>
<keyword evidence="10" id="KW-1185">Reference proteome</keyword>
<feature type="domain" description="Ima1 N-terminal" evidence="8">
    <location>
        <begin position="11"/>
        <end position="140"/>
    </location>
</feature>
<proteinExistence type="predicted"/>
<dbReference type="Proteomes" id="UP000054477">
    <property type="component" value="Unassembled WGS sequence"/>
</dbReference>
<evidence type="ECO:0000256" key="7">
    <source>
        <dbReference type="SAM" id="Phobius"/>
    </source>
</evidence>
<reference evidence="9 10" key="1">
    <citation type="submission" date="2014-04" db="EMBL/GenBank/DDBJ databases">
        <authorList>
            <consortium name="DOE Joint Genome Institute"/>
            <person name="Kuo A."/>
            <person name="Kohler A."/>
            <person name="Nagy L.G."/>
            <person name="Floudas D."/>
            <person name="Copeland A."/>
            <person name="Barry K.W."/>
            <person name="Cichocki N."/>
            <person name="Veneault-Fourrey C."/>
            <person name="LaButti K."/>
            <person name="Lindquist E.A."/>
            <person name="Lipzen A."/>
            <person name="Lundell T."/>
            <person name="Morin E."/>
            <person name="Murat C."/>
            <person name="Sun H."/>
            <person name="Tunlid A."/>
            <person name="Henrissat B."/>
            <person name="Grigoriev I.V."/>
            <person name="Hibbett D.S."/>
            <person name="Martin F."/>
            <person name="Nordberg H.P."/>
            <person name="Cantor M.N."/>
            <person name="Hua S.X."/>
        </authorList>
    </citation>
    <scope>NUCLEOTIDE SEQUENCE [LARGE SCALE GENOMIC DNA]</scope>
    <source>
        <strain evidence="9 10">LaAM-08-1</strain>
    </source>
</reference>
<name>A0A0C9Y0P2_9AGAR</name>
<dbReference type="HOGENOM" id="CLU_036826_0_0_1"/>
<feature type="transmembrane region" description="Helical" evidence="7">
    <location>
        <begin position="225"/>
        <end position="245"/>
    </location>
</feature>
<evidence type="ECO:0000259" key="8">
    <source>
        <dbReference type="Pfam" id="PF09779"/>
    </source>
</evidence>
<protein>
    <recommendedName>
        <fullName evidence="8">Ima1 N-terminal domain-containing protein</fullName>
    </recommendedName>
</protein>
<dbReference type="STRING" id="1095629.A0A0C9Y0P2"/>
<dbReference type="PANTHER" id="PTHR28538:SF1">
    <property type="entry name" value="INTEGRAL INNER NUCLEAR MEMBRANE PROTEIN IMA1"/>
    <property type="match status" value="1"/>
</dbReference>
<evidence type="ECO:0000313" key="10">
    <source>
        <dbReference type="Proteomes" id="UP000054477"/>
    </source>
</evidence>
<feature type="region of interest" description="Disordered" evidence="6">
    <location>
        <begin position="338"/>
        <end position="364"/>
    </location>
</feature>
<dbReference type="GO" id="GO:0034992">
    <property type="term" value="C:microtubule organizing center attachment site"/>
    <property type="evidence" value="ECO:0007669"/>
    <property type="project" value="TreeGrafter"/>
</dbReference>
<comment type="subcellular location">
    <subcellularLocation>
        <location evidence="1">Nucleus inner membrane</location>
        <topology evidence="1">Multi-pass membrane protein</topology>
    </subcellularLocation>
</comment>
<dbReference type="AlphaFoldDB" id="A0A0C9Y0P2"/>
<feature type="transmembrane region" description="Helical" evidence="7">
    <location>
        <begin position="489"/>
        <end position="510"/>
    </location>
</feature>
<reference evidence="10" key="2">
    <citation type="submission" date="2015-01" db="EMBL/GenBank/DDBJ databases">
        <title>Evolutionary Origins and Diversification of the Mycorrhizal Mutualists.</title>
        <authorList>
            <consortium name="DOE Joint Genome Institute"/>
            <consortium name="Mycorrhizal Genomics Consortium"/>
            <person name="Kohler A."/>
            <person name="Kuo A."/>
            <person name="Nagy L.G."/>
            <person name="Floudas D."/>
            <person name="Copeland A."/>
            <person name="Barry K.W."/>
            <person name="Cichocki N."/>
            <person name="Veneault-Fourrey C."/>
            <person name="LaButti K."/>
            <person name="Lindquist E.A."/>
            <person name="Lipzen A."/>
            <person name="Lundell T."/>
            <person name="Morin E."/>
            <person name="Murat C."/>
            <person name="Riley R."/>
            <person name="Ohm R."/>
            <person name="Sun H."/>
            <person name="Tunlid A."/>
            <person name="Henrissat B."/>
            <person name="Grigoriev I.V."/>
            <person name="Hibbett D.S."/>
            <person name="Martin F."/>
        </authorList>
    </citation>
    <scope>NUCLEOTIDE SEQUENCE [LARGE SCALE GENOMIC DNA]</scope>
    <source>
        <strain evidence="10">LaAM-08-1</strain>
    </source>
</reference>
<dbReference type="PANTHER" id="PTHR28538">
    <property type="entry name" value="INTEGRAL INNER NUCLEAR MEMBRANE PROTEIN IMA1"/>
    <property type="match status" value="1"/>
</dbReference>
<feature type="compositionally biased region" description="Polar residues" evidence="6">
    <location>
        <begin position="338"/>
        <end position="355"/>
    </location>
</feature>
<feature type="transmembrane region" description="Helical" evidence="7">
    <location>
        <begin position="266"/>
        <end position="288"/>
    </location>
</feature>
<evidence type="ECO:0000313" key="9">
    <source>
        <dbReference type="EMBL" id="KIK07459.1"/>
    </source>
</evidence>
<keyword evidence="4 7" id="KW-0472">Membrane</keyword>
<feature type="transmembrane region" description="Helical" evidence="7">
    <location>
        <begin position="308"/>
        <end position="327"/>
    </location>
</feature>
<dbReference type="EMBL" id="KN838547">
    <property type="protein sequence ID" value="KIK07459.1"/>
    <property type="molecule type" value="Genomic_DNA"/>
</dbReference>
<keyword evidence="5" id="KW-0539">Nucleus</keyword>
<evidence type="ECO:0000256" key="1">
    <source>
        <dbReference type="ARBA" id="ARBA00004473"/>
    </source>
</evidence>
<keyword evidence="3 7" id="KW-1133">Transmembrane helix</keyword>
<dbReference type="InterPro" id="IPR018617">
    <property type="entry name" value="Ima1_N"/>
</dbReference>
<dbReference type="Pfam" id="PF09779">
    <property type="entry name" value="Ima1_N"/>
    <property type="match status" value="1"/>
</dbReference>
<keyword evidence="2 7" id="KW-0812">Transmembrane</keyword>
<accession>A0A0C9Y0P2</accession>
<organism evidence="9 10">
    <name type="scientific">Laccaria amethystina LaAM-08-1</name>
    <dbReference type="NCBI Taxonomy" id="1095629"/>
    <lineage>
        <taxon>Eukaryota</taxon>
        <taxon>Fungi</taxon>
        <taxon>Dikarya</taxon>
        <taxon>Basidiomycota</taxon>
        <taxon>Agaricomycotina</taxon>
        <taxon>Agaricomycetes</taxon>
        <taxon>Agaricomycetidae</taxon>
        <taxon>Agaricales</taxon>
        <taxon>Agaricineae</taxon>
        <taxon>Hydnangiaceae</taxon>
        <taxon>Laccaria</taxon>
    </lineage>
</organism>
<evidence type="ECO:0000256" key="4">
    <source>
        <dbReference type="ARBA" id="ARBA00023136"/>
    </source>
</evidence>
<gene>
    <name evidence="9" type="ORF">K443DRAFT_185538</name>
</gene>
<evidence type="ECO:0000256" key="2">
    <source>
        <dbReference type="ARBA" id="ARBA00022692"/>
    </source>
</evidence>
<dbReference type="GO" id="GO:0005637">
    <property type="term" value="C:nuclear inner membrane"/>
    <property type="evidence" value="ECO:0007669"/>
    <property type="project" value="UniProtKB-SubCell"/>
</dbReference>
<evidence type="ECO:0000256" key="6">
    <source>
        <dbReference type="SAM" id="MobiDB-lite"/>
    </source>
</evidence>
<dbReference type="GO" id="GO:0034506">
    <property type="term" value="C:chromosome, centromeric core domain"/>
    <property type="evidence" value="ECO:0007669"/>
    <property type="project" value="TreeGrafter"/>
</dbReference>
<dbReference type="OrthoDB" id="5966927at2759"/>
<evidence type="ECO:0000256" key="3">
    <source>
        <dbReference type="ARBA" id="ARBA00022989"/>
    </source>
</evidence>